<proteinExistence type="predicted"/>
<dbReference type="InterPro" id="IPR016134">
    <property type="entry name" value="Dockerin_dom"/>
</dbReference>
<dbReference type="InterPro" id="IPR002105">
    <property type="entry name" value="Dockerin_1_rpt"/>
</dbReference>
<dbReference type="GO" id="GO:0004553">
    <property type="term" value="F:hydrolase activity, hydrolyzing O-glycosyl compounds"/>
    <property type="evidence" value="ECO:0007669"/>
    <property type="project" value="InterPro"/>
</dbReference>
<protein>
    <recommendedName>
        <fullName evidence="1">Dockerin domain-containing protein</fullName>
    </recommendedName>
</protein>
<dbReference type="GO" id="GO:0000272">
    <property type="term" value="P:polysaccharide catabolic process"/>
    <property type="evidence" value="ECO:0007669"/>
    <property type="project" value="InterPro"/>
</dbReference>
<name>A0AAC9W3R4_EUBLI</name>
<gene>
    <name evidence="2" type="ORF">B2M23_11675</name>
</gene>
<dbReference type="SUPFAM" id="SSF63446">
    <property type="entry name" value="Type I dockerin domain"/>
    <property type="match status" value="1"/>
</dbReference>
<evidence type="ECO:0000313" key="2">
    <source>
        <dbReference type="EMBL" id="ARD66163.1"/>
    </source>
</evidence>
<sequence>MLSSSFLLTPLKPDQTICRLRLNDAVTDPFTITISDGRVEHLYEQNIYLEVIYPKDAVPDGYHVQIDNVTPDEADKAAILSAYPNAKICHFYELSMVHENRSKITDFNKPVTIRLQIPAYVDNPKKLTFVYFGEKGPETLKTTICTDGYVEYQIGHFSKYFLIETENENPTTTVQTENPVYPLGDVNVDKAINASDALLNLRHAVKEITLEGDAFTRGDVTFDQSINASDALQILRYAVKEISDFK</sequence>
<dbReference type="Pfam" id="PF00404">
    <property type="entry name" value="Dockerin_1"/>
    <property type="match status" value="1"/>
</dbReference>
<evidence type="ECO:0000259" key="1">
    <source>
        <dbReference type="PROSITE" id="PS51766"/>
    </source>
</evidence>
<feature type="domain" description="Dockerin" evidence="1">
    <location>
        <begin position="179"/>
        <end position="246"/>
    </location>
</feature>
<dbReference type="EMBL" id="CP019962">
    <property type="protein sequence ID" value="ARD66163.1"/>
    <property type="molecule type" value="Genomic_DNA"/>
</dbReference>
<accession>A0AAC9W3R4</accession>
<dbReference type="KEGG" id="elim:B2M23_11675"/>
<dbReference type="RefSeq" id="WP_081571206.1">
    <property type="nucleotide sequence ID" value="NZ_CP019962.1"/>
</dbReference>
<dbReference type="AlphaFoldDB" id="A0AAC9W3R4"/>
<dbReference type="PROSITE" id="PS51766">
    <property type="entry name" value="DOCKERIN"/>
    <property type="match status" value="1"/>
</dbReference>
<organism evidence="2 3">
    <name type="scientific">Eubacterium limosum</name>
    <dbReference type="NCBI Taxonomy" id="1736"/>
    <lineage>
        <taxon>Bacteria</taxon>
        <taxon>Bacillati</taxon>
        <taxon>Bacillota</taxon>
        <taxon>Clostridia</taxon>
        <taxon>Eubacteriales</taxon>
        <taxon>Eubacteriaceae</taxon>
        <taxon>Eubacterium</taxon>
    </lineage>
</organism>
<reference evidence="3" key="1">
    <citation type="journal article" date="2017" name="Sci. Rep.">
        <title>Determination of the Genome and Primary Transcriptome of Syngas Fermenting Eubacterium limosum ATCC 8486.</title>
        <authorList>
            <person name="Song Y."/>
            <person name="Shin J."/>
            <person name="Jeong Y."/>
            <person name="Jin S."/>
            <person name="Lee J.K."/>
            <person name="Kim D.R."/>
            <person name="Kim S.C."/>
            <person name="Cho S."/>
            <person name="Cho B.K."/>
        </authorList>
    </citation>
    <scope>NUCLEOTIDE SEQUENCE [LARGE SCALE GENOMIC DNA]</scope>
    <source>
        <strain evidence="3">ATCC 8486</strain>
    </source>
</reference>
<dbReference type="InterPro" id="IPR036439">
    <property type="entry name" value="Dockerin_dom_sf"/>
</dbReference>
<dbReference type="Gene3D" id="1.10.1330.10">
    <property type="entry name" value="Dockerin domain"/>
    <property type="match status" value="1"/>
</dbReference>
<dbReference type="Proteomes" id="UP000192391">
    <property type="component" value="Chromosome"/>
</dbReference>
<dbReference type="CDD" id="cd14256">
    <property type="entry name" value="Dockerin_I"/>
    <property type="match status" value="1"/>
</dbReference>
<evidence type="ECO:0000313" key="3">
    <source>
        <dbReference type="Proteomes" id="UP000192391"/>
    </source>
</evidence>